<dbReference type="GO" id="GO:0055085">
    <property type="term" value="P:transmembrane transport"/>
    <property type="evidence" value="ECO:0007669"/>
    <property type="project" value="InterPro"/>
</dbReference>
<dbReference type="PANTHER" id="PTHR33446:SF2">
    <property type="entry name" value="PROTEIN TONB"/>
    <property type="match status" value="1"/>
</dbReference>
<dbReference type="GO" id="GO:0031992">
    <property type="term" value="F:energy transducer activity"/>
    <property type="evidence" value="ECO:0007669"/>
    <property type="project" value="TreeGrafter"/>
</dbReference>
<dbReference type="EMBL" id="JADFFL010000004">
    <property type="protein sequence ID" value="MBE9662530.1"/>
    <property type="molecule type" value="Genomic_DNA"/>
</dbReference>
<evidence type="ECO:0000259" key="1">
    <source>
        <dbReference type="Pfam" id="PF03544"/>
    </source>
</evidence>
<dbReference type="RefSeq" id="WP_194111749.1">
    <property type="nucleotide sequence ID" value="NZ_JADFFL010000004.1"/>
</dbReference>
<proteinExistence type="predicted"/>
<dbReference type="SUPFAM" id="SSF74653">
    <property type="entry name" value="TolA/TonB C-terminal domain"/>
    <property type="match status" value="1"/>
</dbReference>
<dbReference type="GO" id="GO:0098797">
    <property type="term" value="C:plasma membrane protein complex"/>
    <property type="evidence" value="ECO:0007669"/>
    <property type="project" value="TreeGrafter"/>
</dbReference>
<protein>
    <submittedName>
        <fullName evidence="2">Energy transducer TonB</fullName>
    </submittedName>
</protein>
<dbReference type="Gene3D" id="3.30.1150.10">
    <property type="match status" value="1"/>
</dbReference>
<organism evidence="2 3">
    <name type="scientific">Mucilaginibacter myungsuensis</name>
    <dbReference type="NCBI Taxonomy" id="649104"/>
    <lineage>
        <taxon>Bacteria</taxon>
        <taxon>Pseudomonadati</taxon>
        <taxon>Bacteroidota</taxon>
        <taxon>Sphingobacteriia</taxon>
        <taxon>Sphingobacteriales</taxon>
        <taxon>Sphingobacteriaceae</taxon>
        <taxon>Mucilaginibacter</taxon>
    </lineage>
</organism>
<dbReference type="InterPro" id="IPR037682">
    <property type="entry name" value="TonB_C"/>
</dbReference>
<accession>A0A929KXV9</accession>
<dbReference type="AlphaFoldDB" id="A0A929KXV9"/>
<evidence type="ECO:0000313" key="3">
    <source>
        <dbReference type="Proteomes" id="UP000622475"/>
    </source>
</evidence>
<dbReference type="PANTHER" id="PTHR33446">
    <property type="entry name" value="PROTEIN TONB-RELATED"/>
    <property type="match status" value="1"/>
</dbReference>
<sequence length="178" mass="19767">MQILAENNNNICGRFRAEQMAPTHIPVWKKWLSAALVLIGINVMNNQAHAQGVPLKAKHIVIDDKKATTDEEIFTGFIAGPKYNKMPEFPGGEKAMFSYLPKHLNFKKGQKQGKVYAAFDVAKDGSLTNFKILRSLSPKLDNDVINALKASPKWKPAILKGKPVAFSSYVIPVNFSKD</sequence>
<gene>
    <name evidence="2" type="ORF">IRJ16_11610</name>
</gene>
<dbReference type="Proteomes" id="UP000622475">
    <property type="component" value="Unassembled WGS sequence"/>
</dbReference>
<dbReference type="InterPro" id="IPR051045">
    <property type="entry name" value="TonB-dependent_transducer"/>
</dbReference>
<name>A0A929KXV9_9SPHI</name>
<comment type="caution">
    <text evidence="2">The sequence shown here is derived from an EMBL/GenBank/DDBJ whole genome shotgun (WGS) entry which is preliminary data.</text>
</comment>
<feature type="domain" description="TonB C-terminal" evidence="1">
    <location>
        <begin position="108"/>
        <end position="175"/>
    </location>
</feature>
<keyword evidence="3" id="KW-1185">Reference proteome</keyword>
<reference evidence="2" key="1">
    <citation type="submission" date="2020-10" db="EMBL/GenBank/DDBJ databases">
        <title>Mucilaginibacter mali sp. nov., isolated from rhizosphere soil of apple orchard.</title>
        <authorList>
            <person name="Lee J.-S."/>
            <person name="Kim H.S."/>
            <person name="Kim J.-S."/>
        </authorList>
    </citation>
    <scope>NUCLEOTIDE SEQUENCE</scope>
    <source>
        <strain evidence="2">KCTC 22746</strain>
    </source>
</reference>
<evidence type="ECO:0000313" key="2">
    <source>
        <dbReference type="EMBL" id="MBE9662530.1"/>
    </source>
</evidence>
<dbReference type="Pfam" id="PF03544">
    <property type="entry name" value="TonB_C"/>
    <property type="match status" value="1"/>
</dbReference>